<dbReference type="InterPro" id="IPR007343">
    <property type="entry name" value="Uncharacterised_pept_Zn_put"/>
</dbReference>
<evidence type="ECO:0000256" key="1">
    <source>
        <dbReference type="ARBA" id="ARBA00004167"/>
    </source>
</evidence>
<feature type="transmembrane region" description="Helical" evidence="6">
    <location>
        <begin position="22"/>
        <end position="41"/>
    </location>
</feature>
<comment type="caution">
    <text evidence="7">The sequence shown here is derived from an EMBL/GenBank/DDBJ whole genome shotgun (WGS) entry which is preliminary data.</text>
</comment>
<proteinExistence type="predicted"/>
<evidence type="ECO:0000256" key="3">
    <source>
        <dbReference type="ARBA" id="ARBA00022989"/>
    </source>
</evidence>
<dbReference type="Proteomes" id="UP000014184">
    <property type="component" value="Unassembled WGS sequence"/>
</dbReference>
<evidence type="ECO:0000256" key="2">
    <source>
        <dbReference type="ARBA" id="ARBA00022692"/>
    </source>
</evidence>
<accession>A0A9P2WP67</accession>
<dbReference type="PANTHER" id="PTHR30168:SF0">
    <property type="entry name" value="INNER MEMBRANE PROTEIN"/>
    <property type="match status" value="1"/>
</dbReference>
<keyword evidence="7" id="KW-0482">Metalloprotease</keyword>
<keyword evidence="8" id="KW-1185">Reference proteome</keyword>
<organism evidence="7 8">
    <name type="scientific">Thermobifida fusca TM51</name>
    <dbReference type="NCBI Taxonomy" id="1169414"/>
    <lineage>
        <taxon>Bacteria</taxon>
        <taxon>Bacillati</taxon>
        <taxon>Actinomycetota</taxon>
        <taxon>Actinomycetes</taxon>
        <taxon>Streptosporangiales</taxon>
        <taxon>Nocardiopsidaceae</taxon>
        <taxon>Thermobifida</taxon>
    </lineage>
</organism>
<evidence type="ECO:0000313" key="8">
    <source>
        <dbReference type="Proteomes" id="UP000014184"/>
    </source>
</evidence>
<feature type="region of interest" description="Disordered" evidence="5">
    <location>
        <begin position="50"/>
        <end position="79"/>
    </location>
</feature>
<dbReference type="RefSeq" id="WP_016189370.1">
    <property type="nucleotide sequence ID" value="NZ_AOSG01000086.1"/>
</dbReference>
<evidence type="ECO:0000256" key="4">
    <source>
        <dbReference type="ARBA" id="ARBA00023136"/>
    </source>
</evidence>
<sequence>MDESRWDGEWEDSQTAESHNRAWGPFAAVGAAVLALALLLGHSTGAFDVLRPDHDAAEPEPQDAPDDTRPRPDSSLLTEFPEESVLFQNPLYATGRLASPPCPAPELDVHDADSMEHFLHTLTDCLDQAWTVQFAKAGLDFEPPERVFWRKPGSSPCRDYPSAAGGFYCRANKSIYLGVRDIAAKWKYSPESVVYASLLAHEYGHHVQGEAGILEYYHEQRRQESDPAQQSFWTRRSELQANCLAGVFLGSVQVTYPIGDSEYETLLEDAANTADREGSSAAERTHGSAHNSALWLERGLSHQTPGSCNTWTADESLLE</sequence>
<gene>
    <name evidence="7" type="ORF">TM51_14996</name>
</gene>
<dbReference type="Pfam" id="PF04228">
    <property type="entry name" value="Zn_peptidase"/>
    <property type="match status" value="1"/>
</dbReference>
<keyword evidence="4 6" id="KW-0472">Membrane</keyword>
<dbReference type="GO" id="GO:0008237">
    <property type="term" value="F:metallopeptidase activity"/>
    <property type="evidence" value="ECO:0007669"/>
    <property type="project" value="UniProtKB-KW"/>
</dbReference>
<dbReference type="GO" id="GO:0016020">
    <property type="term" value="C:membrane"/>
    <property type="evidence" value="ECO:0007669"/>
    <property type="project" value="UniProtKB-SubCell"/>
</dbReference>
<keyword evidence="7" id="KW-0378">Hydrolase</keyword>
<evidence type="ECO:0000256" key="5">
    <source>
        <dbReference type="SAM" id="MobiDB-lite"/>
    </source>
</evidence>
<evidence type="ECO:0000313" key="7">
    <source>
        <dbReference type="EMBL" id="EOR70065.1"/>
    </source>
</evidence>
<name>A0A9P2WP67_THEFU</name>
<dbReference type="EMBL" id="AOSG01000086">
    <property type="protein sequence ID" value="EOR70065.1"/>
    <property type="molecule type" value="Genomic_DNA"/>
</dbReference>
<dbReference type="AlphaFoldDB" id="A0A9P2WP67"/>
<dbReference type="PANTHER" id="PTHR30168">
    <property type="entry name" value="PUTATIVE MEMBRANE PROTEIN YPFJ"/>
    <property type="match status" value="1"/>
</dbReference>
<evidence type="ECO:0000256" key="6">
    <source>
        <dbReference type="SAM" id="Phobius"/>
    </source>
</evidence>
<protein>
    <submittedName>
        <fullName evidence="7">Metalloprotease</fullName>
    </submittedName>
</protein>
<reference evidence="7 8" key="1">
    <citation type="journal article" date="2013" name="Genome Announc.">
        <title>Draft Genome Sequence of the Lignocellulose Decomposer Thermobifida fusca Strain TM51.</title>
        <authorList>
            <person name="Toth A."/>
            <person name="Barna T."/>
            <person name="Nagy I."/>
            <person name="Horvath B."/>
            <person name="Nagy I."/>
            <person name="Tancsics A."/>
            <person name="Kriszt B."/>
            <person name="Baka E."/>
            <person name="Fekete C."/>
            <person name="Kukolya J."/>
        </authorList>
    </citation>
    <scope>NUCLEOTIDE SEQUENCE [LARGE SCALE GENOMIC DNA]</scope>
    <source>
        <strain evidence="7 8">TM51</strain>
    </source>
</reference>
<keyword evidence="7" id="KW-0645">Protease</keyword>
<keyword evidence="2 6" id="KW-0812">Transmembrane</keyword>
<keyword evidence="3 6" id="KW-1133">Transmembrane helix</keyword>
<comment type="subcellular location">
    <subcellularLocation>
        <location evidence="1">Membrane</location>
        <topology evidence="1">Single-pass membrane protein</topology>
    </subcellularLocation>
</comment>